<reference evidence="3" key="1">
    <citation type="submission" date="2013-02" db="EMBL/GenBank/DDBJ databases">
        <authorList>
            <person name="Hughes D."/>
        </authorList>
    </citation>
    <scope>NUCLEOTIDE SEQUENCE</scope>
    <source>
        <strain>Durham</strain>
        <strain evidence="3">NC isolate 2 -- Noor lab</strain>
    </source>
</reference>
<feature type="region of interest" description="Disordered" evidence="1">
    <location>
        <begin position="76"/>
        <end position="106"/>
    </location>
</feature>
<dbReference type="EMBL" id="CAQQ02181122">
    <property type="status" value="NOT_ANNOTATED_CDS"/>
    <property type="molecule type" value="Genomic_DNA"/>
</dbReference>
<dbReference type="EMBL" id="CAQQ02181123">
    <property type="status" value="NOT_ANNOTATED_CDS"/>
    <property type="molecule type" value="Genomic_DNA"/>
</dbReference>
<dbReference type="AlphaFoldDB" id="T1GAK8"/>
<dbReference type="HOGENOM" id="CLU_2226215_0_0_1"/>
<protein>
    <submittedName>
        <fullName evidence="2">Uncharacterized protein</fullName>
    </submittedName>
</protein>
<reference evidence="2" key="2">
    <citation type="submission" date="2015-06" db="UniProtKB">
        <authorList>
            <consortium name="EnsemblMetazoa"/>
        </authorList>
    </citation>
    <scope>IDENTIFICATION</scope>
</reference>
<dbReference type="Proteomes" id="UP000015102">
    <property type="component" value="Unassembled WGS sequence"/>
</dbReference>
<keyword evidence="3" id="KW-1185">Reference proteome</keyword>
<sequence>MAGGEVASGKLLWVLWKDPKYKCLGSVRGSAAGFDHFVSSNSADEGSIETLSKKENKKRFSLKKIQMEIIDFKVKDVQPNNPASDKPSEKGSLMPEMEETTLRRKA</sequence>
<organism evidence="2 3">
    <name type="scientific">Megaselia scalaris</name>
    <name type="common">Humpbacked fly</name>
    <name type="synonym">Phora scalaris</name>
    <dbReference type="NCBI Taxonomy" id="36166"/>
    <lineage>
        <taxon>Eukaryota</taxon>
        <taxon>Metazoa</taxon>
        <taxon>Ecdysozoa</taxon>
        <taxon>Arthropoda</taxon>
        <taxon>Hexapoda</taxon>
        <taxon>Insecta</taxon>
        <taxon>Pterygota</taxon>
        <taxon>Neoptera</taxon>
        <taxon>Endopterygota</taxon>
        <taxon>Diptera</taxon>
        <taxon>Brachycera</taxon>
        <taxon>Muscomorpha</taxon>
        <taxon>Platypezoidea</taxon>
        <taxon>Phoridae</taxon>
        <taxon>Megaseliini</taxon>
        <taxon>Megaselia</taxon>
    </lineage>
</organism>
<evidence type="ECO:0000313" key="3">
    <source>
        <dbReference type="Proteomes" id="UP000015102"/>
    </source>
</evidence>
<evidence type="ECO:0000256" key="1">
    <source>
        <dbReference type="SAM" id="MobiDB-lite"/>
    </source>
</evidence>
<proteinExistence type="predicted"/>
<evidence type="ECO:0000313" key="2">
    <source>
        <dbReference type="EnsemblMetazoa" id="MESCA000266-PA"/>
    </source>
</evidence>
<dbReference type="EnsemblMetazoa" id="MESCA000266-RA">
    <property type="protein sequence ID" value="MESCA000266-PA"/>
    <property type="gene ID" value="MESCA000266"/>
</dbReference>
<accession>T1GAK8</accession>
<name>T1GAK8_MEGSC</name>